<proteinExistence type="inferred from homology"/>
<dbReference type="STRING" id="655815.ZPR_2442"/>
<dbReference type="KEGG" id="zpr:ZPR_2442"/>
<evidence type="ECO:0000313" key="9">
    <source>
        <dbReference type="Proteomes" id="UP000001654"/>
    </source>
</evidence>
<evidence type="ECO:0000256" key="3">
    <source>
        <dbReference type="ARBA" id="ARBA00022630"/>
    </source>
</evidence>
<evidence type="ECO:0000256" key="5">
    <source>
        <dbReference type="ARBA" id="ARBA00023002"/>
    </source>
</evidence>
<dbReference type="PANTHER" id="PTHR42784">
    <property type="entry name" value="PYRANOSE 2-OXIDASE"/>
    <property type="match status" value="1"/>
</dbReference>
<name>D5BD86_ZUNPS</name>
<keyword evidence="5" id="KW-0560">Oxidoreductase</keyword>
<dbReference type="OrthoDB" id="9787779at2"/>
<dbReference type="GO" id="GO:0050660">
    <property type="term" value="F:flavin adenine dinucleotide binding"/>
    <property type="evidence" value="ECO:0007669"/>
    <property type="project" value="InterPro"/>
</dbReference>
<gene>
    <name evidence="8" type="ordered locus">ZPR_2442</name>
</gene>
<evidence type="ECO:0000313" key="8">
    <source>
        <dbReference type="EMBL" id="ADF52766.1"/>
    </source>
</evidence>
<keyword evidence="3" id="KW-0285">Flavoprotein</keyword>
<dbReference type="InterPro" id="IPR000172">
    <property type="entry name" value="GMC_OxRdtase_N"/>
</dbReference>
<reference evidence="8 9" key="1">
    <citation type="journal article" date="2010" name="BMC Genomics">
        <title>The complete genome of Zunongwangia profunda SM-A87 reveals its adaptation to the deep-sea environment and ecological role in sedimentary organic nitrogen degradation.</title>
        <authorList>
            <person name="Qin Q.L."/>
            <person name="Zhang X.Y."/>
            <person name="Wang X.M."/>
            <person name="Liu G.M."/>
            <person name="Chen X.L."/>
            <person name="Xie B.B."/>
            <person name="Dang H.Y."/>
            <person name="Zhou B.C."/>
            <person name="Yu J."/>
            <person name="Zhang Y.Z."/>
        </authorList>
    </citation>
    <scope>NUCLEOTIDE SEQUENCE [LARGE SCALE GENOMIC DNA]</scope>
    <source>
        <strain evidence="9">DSM 18752 / CCTCC AB 206139 / SM-A87</strain>
    </source>
</reference>
<dbReference type="Pfam" id="PF00732">
    <property type="entry name" value="GMC_oxred_N"/>
    <property type="match status" value="1"/>
</dbReference>
<dbReference type="Pfam" id="PF05199">
    <property type="entry name" value="GMC_oxred_C"/>
    <property type="match status" value="1"/>
</dbReference>
<dbReference type="PANTHER" id="PTHR42784:SF1">
    <property type="entry name" value="PYRANOSE 2-OXIDASE"/>
    <property type="match status" value="1"/>
</dbReference>
<comment type="cofactor">
    <cofactor evidence="1">
        <name>FAD</name>
        <dbReference type="ChEBI" id="CHEBI:57692"/>
    </cofactor>
</comment>
<dbReference type="InterPro" id="IPR007867">
    <property type="entry name" value="GMC_OxRtase_C"/>
</dbReference>
<evidence type="ECO:0000259" key="7">
    <source>
        <dbReference type="Pfam" id="PF05199"/>
    </source>
</evidence>
<dbReference type="SUPFAM" id="SSF54373">
    <property type="entry name" value="FAD-linked reductases, C-terminal domain"/>
    <property type="match status" value="1"/>
</dbReference>
<dbReference type="AlphaFoldDB" id="D5BD86"/>
<organism evidence="8 9">
    <name type="scientific">Zunongwangia profunda (strain DSM 18752 / CCTCC AB 206139 / SM-A87)</name>
    <name type="common">Wangia profunda</name>
    <dbReference type="NCBI Taxonomy" id="655815"/>
    <lineage>
        <taxon>Bacteria</taxon>
        <taxon>Pseudomonadati</taxon>
        <taxon>Bacteroidota</taxon>
        <taxon>Flavobacteriia</taxon>
        <taxon>Flavobacteriales</taxon>
        <taxon>Flavobacteriaceae</taxon>
        <taxon>Zunongwangia</taxon>
    </lineage>
</organism>
<sequence>MIKLLTNNITVSKSYYENDTYDAIVVGTGISGGWAAKELCEKGFKTLVLERGRMIEHVKDYPTMNDDPWDYKFKGQQTREEAARQQKQARTGYTTNKASAHWFVDDIDHPYNETKRFDWMRGYHVGGRSIMWGRHSYRLSDLDFNANKKDGVAVDWPIRYKDIAPWYDYVESYIGVSGRKEGLSQLPDGNFLPPMDLNCVEEHIREKIAENFDGRVLTAGRVAHITGDKKFEGRSNCQFRNRCIRGCPYGGYFSSPSSTLPAASKTNNMTLRPYSIVSEVLYDPDTKEATGVKVIDTETKEEMEFKANVIFLCASAIASTSILMQSKSDRFPDGLGNDSGELGHNVMDHHFLVGASGKFDGFEDSYYKGRKPNGIYLPRFRNLKDNEGLDFIRGYGYQGGASRGDWQEAIAELGYGKEMKEAIVKPGGWTMGLLAFGECLPYHDNKMTLDYDKLDKWGLPTVTFDAEFKENELKMRKDMKEQAVAMLEKAGCREISSYDNIGAPGLGIHEMGTARMGRDPKTSVLNGNNQLHTVKNVYVTDGSFMTSSGCQNPSLTYMAMTARAADHASKNFKNSSNA</sequence>
<evidence type="ECO:0000256" key="1">
    <source>
        <dbReference type="ARBA" id="ARBA00001974"/>
    </source>
</evidence>
<comment type="similarity">
    <text evidence="2">Belongs to the GMC oxidoreductase family.</text>
</comment>
<dbReference type="RefSeq" id="WP_013071865.1">
    <property type="nucleotide sequence ID" value="NC_014041.1"/>
</dbReference>
<dbReference type="GO" id="GO:0016614">
    <property type="term" value="F:oxidoreductase activity, acting on CH-OH group of donors"/>
    <property type="evidence" value="ECO:0007669"/>
    <property type="project" value="InterPro"/>
</dbReference>
<dbReference type="EMBL" id="CP001650">
    <property type="protein sequence ID" value="ADF52766.1"/>
    <property type="molecule type" value="Genomic_DNA"/>
</dbReference>
<feature type="domain" description="Glucose-methanol-choline oxidoreductase C-terminal" evidence="7">
    <location>
        <begin position="441"/>
        <end position="560"/>
    </location>
</feature>
<keyword evidence="4" id="KW-0274">FAD</keyword>
<dbReference type="InterPro" id="IPR051473">
    <property type="entry name" value="P2Ox-like"/>
</dbReference>
<keyword evidence="9" id="KW-1185">Reference proteome</keyword>
<evidence type="ECO:0000256" key="4">
    <source>
        <dbReference type="ARBA" id="ARBA00022827"/>
    </source>
</evidence>
<evidence type="ECO:0000256" key="2">
    <source>
        <dbReference type="ARBA" id="ARBA00010790"/>
    </source>
</evidence>
<dbReference type="InterPro" id="IPR036188">
    <property type="entry name" value="FAD/NAD-bd_sf"/>
</dbReference>
<dbReference type="Proteomes" id="UP000001654">
    <property type="component" value="Chromosome"/>
</dbReference>
<dbReference type="HOGENOM" id="CLU_008878_4_0_10"/>
<protein>
    <submittedName>
        <fullName evidence="8">Glucoside 3-dehydrogenase</fullName>
    </submittedName>
</protein>
<dbReference type="eggNOG" id="COG2303">
    <property type="taxonomic scope" value="Bacteria"/>
</dbReference>
<evidence type="ECO:0000259" key="6">
    <source>
        <dbReference type="Pfam" id="PF00732"/>
    </source>
</evidence>
<accession>D5BD86</accession>
<dbReference type="SUPFAM" id="SSF51905">
    <property type="entry name" value="FAD/NAD(P)-binding domain"/>
    <property type="match status" value="1"/>
</dbReference>
<feature type="domain" description="Glucose-methanol-choline oxidoreductase N-terminal" evidence="6">
    <location>
        <begin position="34"/>
        <end position="349"/>
    </location>
</feature>
<dbReference type="Gene3D" id="3.50.50.60">
    <property type="entry name" value="FAD/NAD(P)-binding domain"/>
    <property type="match status" value="2"/>
</dbReference>